<evidence type="ECO:0000313" key="3">
    <source>
        <dbReference type="Proteomes" id="UP000004318"/>
    </source>
</evidence>
<dbReference type="STRING" id="252305.OB2597_13358"/>
<feature type="compositionally biased region" description="Acidic residues" evidence="1">
    <location>
        <begin position="114"/>
        <end position="124"/>
    </location>
</feature>
<dbReference type="RefSeq" id="WP_009806888.1">
    <property type="nucleotide sequence ID" value="NZ_CH724131.1"/>
</dbReference>
<dbReference type="AlphaFoldDB" id="A3TYA0"/>
<accession>A3TYA0</accession>
<dbReference type="HOGENOM" id="CLU_602532_0_0_5"/>
<evidence type="ECO:0000256" key="1">
    <source>
        <dbReference type="SAM" id="MobiDB-lite"/>
    </source>
</evidence>
<dbReference type="EMBL" id="AAMO01000005">
    <property type="protein sequence ID" value="EAQ03134.1"/>
    <property type="molecule type" value="Genomic_DNA"/>
</dbReference>
<gene>
    <name evidence="2" type="ORF">OB2597_13358</name>
</gene>
<dbReference type="eggNOG" id="ENOG5030II8">
    <property type="taxonomic scope" value="Bacteria"/>
</dbReference>
<sequence>MLMQDDQIDELKGLFMKARQRPVNFGLSLGKKPENTVMMLDLKKPPATLMRNAKKAGETPKVTCGTCEINGKEMVLTCEADVPPGIAKSMKKFFTNMNQKFKVIVLDANGGTVEAEEDAEDDGPEAQAPDAGTPAEEQQAGNDAVGDADDPLAGRWTQIEGALSPVIQRFAAADQAKGPAVAKAWSGAQAAAAKGDYKGALAVAAKLKQVVDAGASGQAQQEQPAAAPSDDPDAAKWTAIADNLAALYMKAIATNPANRTQLEGAYMMAVEKAEQHDYKTAVTIAGKLTPALQKAAAEGSGTEQEVPKDVVPFQKSRILWQSTRSSMFSEIGKLQDAIRAQIAETPELAAISGEINGLTDRLADFDTQLEKVLDQITVTPDGRDRELLKKQALDAVRRYQAALQDDFFGDVDQNNGFVNVSVTAPATKSLESIAKVLVA</sequence>
<dbReference type="Proteomes" id="UP000004318">
    <property type="component" value="Unassembled WGS sequence"/>
</dbReference>
<dbReference type="OrthoDB" id="7850175at2"/>
<evidence type="ECO:0000313" key="2">
    <source>
        <dbReference type="EMBL" id="EAQ03134.1"/>
    </source>
</evidence>
<comment type="caution">
    <text evidence="2">The sequence shown here is derived from an EMBL/GenBank/DDBJ whole genome shotgun (WGS) entry which is preliminary data.</text>
</comment>
<protein>
    <submittedName>
        <fullName evidence="2">Uncharacterized protein</fullName>
    </submittedName>
</protein>
<proteinExistence type="predicted"/>
<organism evidence="2 3">
    <name type="scientific">Pseudooceanicola batsensis (strain ATCC BAA-863 / DSM 15984 / KCTC 12145 / HTCC2597)</name>
    <name type="common">Oceanicola batsensis</name>
    <dbReference type="NCBI Taxonomy" id="252305"/>
    <lineage>
        <taxon>Bacteria</taxon>
        <taxon>Pseudomonadati</taxon>
        <taxon>Pseudomonadota</taxon>
        <taxon>Alphaproteobacteria</taxon>
        <taxon>Rhodobacterales</taxon>
        <taxon>Paracoccaceae</taxon>
        <taxon>Pseudooceanicola</taxon>
    </lineage>
</organism>
<keyword evidence="3" id="KW-1185">Reference proteome</keyword>
<name>A3TYA0_PSEBH</name>
<reference evidence="2 3" key="1">
    <citation type="journal article" date="2010" name="J. Bacteriol.">
        <title>Genome sequences of Oceanicola granulosus HTCC2516(T) and Oceanicola batsensis HTCC2597(TDelta).</title>
        <authorList>
            <person name="Thrash J.C."/>
            <person name="Cho J.C."/>
            <person name="Vergin K.L."/>
            <person name="Giovannoni S.J."/>
        </authorList>
    </citation>
    <scope>NUCLEOTIDE SEQUENCE [LARGE SCALE GENOMIC DNA]</scope>
    <source>
        <strain evidence="3">ATCC BAA-863 / DSM 15984 / KCTC 12145 / HTCC2597</strain>
    </source>
</reference>
<feature type="region of interest" description="Disordered" evidence="1">
    <location>
        <begin position="112"/>
        <end position="151"/>
    </location>
</feature>